<comment type="caution">
    <text evidence="2">The sequence shown here is derived from an EMBL/GenBank/DDBJ whole genome shotgun (WGS) entry which is preliminary data.</text>
</comment>
<keyword evidence="1" id="KW-1133">Transmembrane helix</keyword>
<keyword evidence="1" id="KW-0812">Transmembrane</keyword>
<gene>
    <name evidence="2" type="ORF">H0921_11335</name>
</gene>
<dbReference type="RefSeq" id="WP_194538193.1">
    <property type="nucleotide sequence ID" value="NZ_JACEFB010000007.1"/>
</dbReference>
<sequence length="121" mass="13336">MIAIGLAAAGSLLQWYKGPLKRWLVIGIVLVFLMPLALWETFFPPPFDITVCSDTVDYEFRDPDCAVEFAALNLSEPTEASEAEDGSGGHARFLKFTIRAVPAMVERRGTDGSLSEKEVRT</sequence>
<dbReference type="Proteomes" id="UP000542342">
    <property type="component" value="Unassembled WGS sequence"/>
</dbReference>
<dbReference type="EMBL" id="JACEFB010000007">
    <property type="protein sequence ID" value="MBA2226753.1"/>
    <property type="molecule type" value="Genomic_DNA"/>
</dbReference>
<keyword evidence="1" id="KW-0472">Membrane</keyword>
<evidence type="ECO:0000256" key="1">
    <source>
        <dbReference type="SAM" id="Phobius"/>
    </source>
</evidence>
<name>A0A7V8VEW1_9BACT</name>
<reference evidence="2 3" key="1">
    <citation type="submission" date="2020-07" db="EMBL/GenBank/DDBJ databases">
        <title>Thermogemmata thermophila gen. nov., sp. nov., a novel moderate thermophilic planctomycete from a Kamchatka hot spring.</title>
        <authorList>
            <person name="Elcheninov A.G."/>
            <person name="Podosokorskaya O.A."/>
            <person name="Kovaleva O.L."/>
            <person name="Novikov A."/>
            <person name="Bonch-Osmolovskaya E.A."/>
            <person name="Toshchakov S.V."/>
            <person name="Kublanov I.V."/>
        </authorList>
    </citation>
    <scope>NUCLEOTIDE SEQUENCE [LARGE SCALE GENOMIC DNA]</scope>
    <source>
        <strain evidence="2 3">2918</strain>
    </source>
</reference>
<feature type="transmembrane region" description="Helical" evidence="1">
    <location>
        <begin position="20"/>
        <end position="39"/>
    </location>
</feature>
<organism evidence="2 3">
    <name type="scientific">Thermogemmata fonticola</name>
    <dbReference type="NCBI Taxonomy" id="2755323"/>
    <lineage>
        <taxon>Bacteria</taxon>
        <taxon>Pseudomonadati</taxon>
        <taxon>Planctomycetota</taxon>
        <taxon>Planctomycetia</taxon>
        <taxon>Gemmatales</taxon>
        <taxon>Gemmataceae</taxon>
        <taxon>Thermogemmata</taxon>
    </lineage>
</organism>
<dbReference type="AlphaFoldDB" id="A0A7V8VEW1"/>
<protein>
    <submittedName>
        <fullName evidence="2">Uncharacterized protein</fullName>
    </submittedName>
</protein>
<accession>A0A7V8VEW1</accession>
<evidence type="ECO:0000313" key="2">
    <source>
        <dbReference type="EMBL" id="MBA2226753.1"/>
    </source>
</evidence>
<keyword evidence="3" id="KW-1185">Reference proteome</keyword>
<proteinExistence type="predicted"/>
<evidence type="ECO:0000313" key="3">
    <source>
        <dbReference type="Proteomes" id="UP000542342"/>
    </source>
</evidence>